<keyword evidence="2" id="KW-1185">Reference proteome</keyword>
<reference evidence="1 2" key="1">
    <citation type="submission" date="2019-02" db="EMBL/GenBank/DDBJ databases">
        <title>Deep-cultivation of Planctomycetes and their phenomic and genomic characterization uncovers novel biology.</title>
        <authorList>
            <person name="Wiegand S."/>
            <person name="Jogler M."/>
            <person name="Boedeker C."/>
            <person name="Pinto D."/>
            <person name="Vollmers J."/>
            <person name="Rivas-Marin E."/>
            <person name="Kohn T."/>
            <person name="Peeters S.H."/>
            <person name="Heuer A."/>
            <person name="Rast P."/>
            <person name="Oberbeckmann S."/>
            <person name="Bunk B."/>
            <person name="Jeske O."/>
            <person name="Meyerdierks A."/>
            <person name="Storesund J.E."/>
            <person name="Kallscheuer N."/>
            <person name="Luecker S."/>
            <person name="Lage O.M."/>
            <person name="Pohl T."/>
            <person name="Merkel B.J."/>
            <person name="Hornburger P."/>
            <person name="Mueller R.-W."/>
            <person name="Bruemmer F."/>
            <person name="Labrenz M."/>
            <person name="Spormann A.M."/>
            <person name="Op den Camp H."/>
            <person name="Overmann J."/>
            <person name="Amann R."/>
            <person name="Jetten M.S.M."/>
            <person name="Mascher T."/>
            <person name="Medema M.H."/>
            <person name="Devos D.P."/>
            <person name="Kaster A.-K."/>
            <person name="Ovreas L."/>
            <person name="Rohde M."/>
            <person name="Galperin M.Y."/>
            <person name="Jogler C."/>
        </authorList>
    </citation>
    <scope>NUCLEOTIDE SEQUENCE [LARGE SCALE GENOMIC DNA]</scope>
    <source>
        <strain evidence="1 2">HG66A1</strain>
    </source>
</reference>
<evidence type="ECO:0000313" key="1">
    <source>
        <dbReference type="EMBL" id="QDT19430.1"/>
    </source>
</evidence>
<dbReference type="AlphaFoldDB" id="A0A517PJ73"/>
<protein>
    <submittedName>
        <fullName evidence="1">Uncharacterized protein</fullName>
    </submittedName>
</protein>
<dbReference type="RefSeq" id="WP_145181268.1">
    <property type="nucleotide sequence ID" value="NZ_CP036266.1"/>
</dbReference>
<gene>
    <name evidence="1" type="ORF">HG66A1_11950</name>
</gene>
<evidence type="ECO:0000313" key="2">
    <source>
        <dbReference type="Proteomes" id="UP000320421"/>
    </source>
</evidence>
<accession>A0A517PJ73</accession>
<dbReference type="Proteomes" id="UP000320421">
    <property type="component" value="Chromosome"/>
</dbReference>
<sequence>MTISHFKAILIRQSNHHFWYQFFPDIINAGELSGEFCYRADQEQVEITHPVEHTQAQIALAGLTSKLKREIKKTETAPEVITLIS</sequence>
<proteinExistence type="predicted"/>
<organism evidence="1 2">
    <name type="scientific">Gimesia chilikensis</name>
    <dbReference type="NCBI Taxonomy" id="2605989"/>
    <lineage>
        <taxon>Bacteria</taxon>
        <taxon>Pseudomonadati</taxon>
        <taxon>Planctomycetota</taxon>
        <taxon>Planctomycetia</taxon>
        <taxon>Planctomycetales</taxon>
        <taxon>Planctomycetaceae</taxon>
        <taxon>Gimesia</taxon>
    </lineage>
</organism>
<dbReference type="OrthoDB" id="9965881at2"/>
<name>A0A517PJ73_9PLAN</name>
<dbReference type="EMBL" id="CP036266">
    <property type="protein sequence ID" value="QDT19430.1"/>
    <property type="molecule type" value="Genomic_DNA"/>
</dbReference>